<dbReference type="Proteomes" id="UP001252613">
    <property type="component" value="Unassembled WGS sequence"/>
</dbReference>
<comment type="caution">
    <text evidence="1">The sequence shown here is derived from an EMBL/GenBank/DDBJ whole genome shotgun (WGS) entry which is preliminary data.</text>
</comment>
<evidence type="ECO:0000313" key="1">
    <source>
        <dbReference type="EMBL" id="MDR6960478.1"/>
    </source>
</evidence>
<name>A0AAW8MFL0_9PSED</name>
<evidence type="ECO:0000313" key="2">
    <source>
        <dbReference type="Proteomes" id="UP001252613"/>
    </source>
</evidence>
<sequence>MAMPVSVTKPIVGVDVAKNELVISHRRLYLQEHLRTDMTGTSVRPPWTSRPLVGSGYPMCAPC</sequence>
<dbReference type="EMBL" id="JAVDVC010000010">
    <property type="protein sequence ID" value="MDR6960478.1"/>
    <property type="molecule type" value="Genomic_DNA"/>
</dbReference>
<evidence type="ECO:0008006" key="3">
    <source>
        <dbReference type="Google" id="ProtNLM"/>
    </source>
</evidence>
<proteinExistence type="predicted"/>
<accession>A0AAW8MFL0</accession>
<protein>
    <recommendedName>
        <fullName evidence="3">Transposase</fullName>
    </recommendedName>
</protein>
<dbReference type="AlphaFoldDB" id="A0AAW8MFL0"/>
<gene>
    <name evidence="1" type="ORF">J2W43_004483</name>
</gene>
<organism evidence="1 2">
    <name type="scientific">Pseudomonas brassicacearum</name>
    <dbReference type="NCBI Taxonomy" id="930166"/>
    <lineage>
        <taxon>Bacteria</taxon>
        <taxon>Pseudomonadati</taxon>
        <taxon>Pseudomonadota</taxon>
        <taxon>Gammaproteobacteria</taxon>
        <taxon>Pseudomonadales</taxon>
        <taxon>Pseudomonadaceae</taxon>
        <taxon>Pseudomonas</taxon>
    </lineage>
</organism>
<reference evidence="1" key="1">
    <citation type="submission" date="2023-07" db="EMBL/GenBank/DDBJ databases">
        <title>Sorghum-associated microbial communities from plants grown in Nebraska, USA.</title>
        <authorList>
            <person name="Schachtman D."/>
        </authorList>
    </citation>
    <scope>NUCLEOTIDE SEQUENCE</scope>
    <source>
        <strain evidence="1">3432</strain>
    </source>
</reference>